<evidence type="ECO:0000313" key="3">
    <source>
        <dbReference type="Proteomes" id="UP000286351"/>
    </source>
</evidence>
<dbReference type="RefSeq" id="WP_259696206.1">
    <property type="nucleotide sequence ID" value="NZ_MOBO01000002.1"/>
</dbReference>
<dbReference type="AlphaFoldDB" id="A0A423JUZ5"/>
<feature type="compositionally biased region" description="Polar residues" evidence="1">
    <location>
        <begin position="133"/>
        <end position="142"/>
    </location>
</feature>
<comment type="caution">
    <text evidence="2">The sequence shown here is derived from an EMBL/GenBank/DDBJ whole genome shotgun (WGS) entry which is preliminary data.</text>
</comment>
<evidence type="ECO:0000256" key="1">
    <source>
        <dbReference type="SAM" id="MobiDB-lite"/>
    </source>
</evidence>
<dbReference type="Proteomes" id="UP000286351">
    <property type="component" value="Unassembled WGS sequence"/>
</dbReference>
<evidence type="ECO:0000313" key="2">
    <source>
        <dbReference type="EMBL" id="RON41513.1"/>
    </source>
</evidence>
<gene>
    <name evidence="2" type="ORF">BK664_02910</name>
</gene>
<name>A0A423JUZ5_9PSED</name>
<protein>
    <submittedName>
        <fullName evidence="2">Uncharacterized protein</fullName>
    </submittedName>
</protein>
<accession>A0A423JUZ5</accession>
<organism evidence="2 3">
    <name type="scientific">Pseudomonas brassicacearum</name>
    <dbReference type="NCBI Taxonomy" id="930166"/>
    <lineage>
        <taxon>Bacteria</taxon>
        <taxon>Pseudomonadati</taxon>
        <taxon>Pseudomonadota</taxon>
        <taxon>Gammaproteobacteria</taxon>
        <taxon>Pseudomonadales</taxon>
        <taxon>Pseudomonadaceae</taxon>
        <taxon>Pseudomonas</taxon>
    </lineage>
</organism>
<sequence length="648" mass="71980">MSAPKTPINQKTPQIETNAEFEAPKVPMVLDPDDPAGLLPIRALGQDLEVTFMGWEFTVVPNRTDLVELGFTPFGSTFVKVNERDYPSLVPVSLPQTLTVPRDLMNQGVYEVSIRVSPSQQNPKESPRKKITIDTTKPNFGNTPEPVRFPDELNGVLTEAYLTQNGQVIVEVPYYTDVAVGDRAVYFWTDKAIPPDSETEIREQEFSEQDIIDRHLLITVYADQIRPWGPGKRFMYYRLRDRAGNTGPNARLAEIYVDLTPLPGELPPPRVPLPRDLIDREQAREGVQVEIDVYEFPDAAHRVAIDWGGTPLVEIPVDPTDFPLTTTVPWTVLQASGNGPLRPLVSYRIRHIDGSYTPPSPAISVAVNLTIAGQDHANAPALLNETLAKLEIRGQQSDLPNKLLGIDFGLSAKALLALYDNPQPFEEIDLYWGQIATPVASYAVQAGDVAGKPVEFEILWKYIEPELQNPKLPVYYITRNGVNDQHSRKTEVEVSIVVIDDLKEPTFPDAGKYGVLHCCSTPRLWEGVTVHIPAHPSFEPKDEVVVYWQGCKGMNGTDPIEGVYAELPKTLDPADVADGFDVVIKDYETLIAPMVNNGSALVYYVLKKQDGGRGKSRPEFVIINRTMPSGDICSPTNEVDCSAGFWDE</sequence>
<reference evidence="2 3" key="1">
    <citation type="submission" date="2016-10" db="EMBL/GenBank/DDBJ databases">
        <title>Comparative genome analysis of multiple Pseudomonas spp. focuses on biocontrol and plant growth promoting traits.</title>
        <authorList>
            <person name="Tao X.-Y."/>
            <person name="Taylor C.G."/>
        </authorList>
    </citation>
    <scope>NUCLEOTIDE SEQUENCE [LARGE SCALE GENOMIC DNA]</scope>
    <source>
        <strain evidence="2 3">38D4</strain>
    </source>
</reference>
<feature type="region of interest" description="Disordered" evidence="1">
    <location>
        <begin position="116"/>
        <end position="145"/>
    </location>
</feature>
<dbReference type="EMBL" id="MOBO01000002">
    <property type="protein sequence ID" value="RON41513.1"/>
    <property type="molecule type" value="Genomic_DNA"/>
</dbReference>
<proteinExistence type="predicted"/>